<dbReference type="InterPro" id="IPR001314">
    <property type="entry name" value="Peptidase_S1A"/>
</dbReference>
<dbReference type="InterPro" id="IPR009003">
    <property type="entry name" value="Peptidase_S1_PA"/>
</dbReference>
<dbReference type="EMBL" id="SOYY01000014">
    <property type="protein sequence ID" value="KAA0712222.1"/>
    <property type="molecule type" value="Genomic_DNA"/>
</dbReference>
<gene>
    <name evidence="8" type="ORF">E1301_Tti023813</name>
</gene>
<reference evidence="8 9" key="1">
    <citation type="journal article" date="2019" name="Mol. Ecol. Resour.">
        <title>Chromosome-level genome assembly of Triplophysa tibetana, a fish adapted to the harsh high-altitude environment of the Tibetan Plateau.</title>
        <authorList>
            <person name="Yang X."/>
            <person name="Liu H."/>
            <person name="Ma Z."/>
            <person name="Zou Y."/>
            <person name="Zou M."/>
            <person name="Mao Y."/>
            <person name="Li X."/>
            <person name="Wang H."/>
            <person name="Chen T."/>
            <person name="Wang W."/>
            <person name="Yang R."/>
        </authorList>
    </citation>
    <scope>NUCLEOTIDE SEQUENCE [LARGE SCALE GENOMIC DNA]</scope>
    <source>
        <strain evidence="8">TTIB1903HZAU</strain>
        <tissue evidence="8">Muscle</tissue>
    </source>
</reference>
<dbReference type="SMART" id="SM00020">
    <property type="entry name" value="Tryp_SPc"/>
    <property type="match status" value="1"/>
</dbReference>
<dbReference type="PRINTS" id="PR00722">
    <property type="entry name" value="CHYMOTRYPSIN"/>
</dbReference>
<dbReference type="FunFam" id="2.40.10.10:FF:000036">
    <property type="entry name" value="Trypsin beta"/>
    <property type="match status" value="1"/>
</dbReference>
<dbReference type="InterPro" id="IPR033116">
    <property type="entry name" value="TRYPSIN_SER"/>
</dbReference>
<keyword evidence="1 5" id="KW-0645">Protease</keyword>
<dbReference type="GO" id="GO:0004252">
    <property type="term" value="F:serine-type endopeptidase activity"/>
    <property type="evidence" value="ECO:0007669"/>
    <property type="project" value="InterPro"/>
</dbReference>
<accession>A0A5A9NQE7</accession>
<keyword evidence="6" id="KW-0732">Signal</keyword>
<dbReference type="GO" id="GO:0006508">
    <property type="term" value="P:proteolysis"/>
    <property type="evidence" value="ECO:0007669"/>
    <property type="project" value="UniProtKB-KW"/>
</dbReference>
<dbReference type="Pfam" id="PF00089">
    <property type="entry name" value="Trypsin"/>
    <property type="match status" value="1"/>
</dbReference>
<evidence type="ECO:0000256" key="5">
    <source>
        <dbReference type="RuleBase" id="RU363034"/>
    </source>
</evidence>
<dbReference type="SUPFAM" id="SSF50494">
    <property type="entry name" value="Trypsin-like serine proteases"/>
    <property type="match status" value="1"/>
</dbReference>
<dbReference type="Proteomes" id="UP000324632">
    <property type="component" value="Chromosome 14"/>
</dbReference>
<evidence type="ECO:0000313" key="9">
    <source>
        <dbReference type="Proteomes" id="UP000324632"/>
    </source>
</evidence>
<keyword evidence="4" id="KW-1015">Disulfide bond</keyword>
<dbReference type="PROSITE" id="PS50240">
    <property type="entry name" value="TRYPSIN_DOM"/>
    <property type="match status" value="1"/>
</dbReference>
<dbReference type="InterPro" id="IPR018114">
    <property type="entry name" value="TRYPSIN_HIS"/>
</dbReference>
<keyword evidence="2 5" id="KW-0378">Hydrolase</keyword>
<evidence type="ECO:0000256" key="2">
    <source>
        <dbReference type="ARBA" id="ARBA00022801"/>
    </source>
</evidence>
<dbReference type="CDD" id="cd00190">
    <property type="entry name" value="Tryp_SPc"/>
    <property type="match status" value="1"/>
</dbReference>
<sequence length="253" mass="27842">MIIISLLLLGSLLPHMSFSASVNVGIVNGSEARPHSRPYMVSIQKNGSHICGGFLISDQFVMTAAHCRPNTETLTVVAGAHDFENKNEKSVRIGVSSYEKYPFYKRVKGKANPGDIMILKLEKKVKLNKNIKTIPIPTKPEEIKVDTECSVAGWGRLENNERSSKLMETDVKIMNKKDCEKPWGNLYVASNMMCVHGHGGSCNGDSGGPLVCGNTAVGVTAFSRKDKCNDSYRPNVYTEISAFLEWIQNVTKS</sequence>
<keyword evidence="9" id="KW-1185">Reference proteome</keyword>
<evidence type="ECO:0000256" key="1">
    <source>
        <dbReference type="ARBA" id="ARBA00022670"/>
    </source>
</evidence>
<dbReference type="FunFam" id="2.40.10.10:FF:000068">
    <property type="entry name" value="transmembrane protease serine 2"/>
    <property type="match status" value="1"/>
</dbReference>
<keyword evidence="3 5" id="KW-0720">Serine protease</keyword>
<name>A0A5A9NQE7_9TELE</name>
<dbReference type="InterPro" id="IPR043504">
    <property type="entry name" value="Peptidase_S1_PA_chymotrypsin"/>
</dbReference>
<evidence type="ECO:0000256" key="6">
    <source>
        <dbReference type="SAM" id="SignalP"/>
    </source>
</evidence>
<feature type="domain" description="Peptidase S1" evidence="7">
    <location>
        <begin position="26"/>
        <end position="252"/>
    </location>
</feature>
<dbReference type="Gene3D" id="2.40.10.10">
    <property type="entry name" value="Trypsin-like serine proteases"/>
    <property type="match status" value="1"/>
</dbReference>
<proteinExistence type="predicted"/>
<dbReference type="InterPro" id="IPR001254">
    <property type="entry name" value="Trypsin_dom"/>
</dbReference>
<feature type="chain" id="PRO_5022957565" evidence="6">
    <location>
        <begin position="20"/>
        <end position="253"/>
    </location>
</feature>
<dbReference type="AlphaFoldDB" id="A0A5A9NQE7"/>
<feature type="signal peptide" evidence="6">
    <location>
        <begin position="1"/>
        <end position="19"/>
    </location>
</feature>
<dbReference type="PROSITE" id="PS00135">
    <property type="entry name" value="TRYPSIN_SER"/>
    <property type="match status" value="1"/>
</dbReference>
<evidence type="ECO:0000259" key="7">
    <source>
        <dbReference type="PROSITE" id="PS50240"/>
    </source>
</evidence>
<protein>
    <submittedName>
        <fullName evidence="8">Granzyme M</fullName>
    </submittedName>
</protein>
<dbReference type="PANTHER" id="PTHR24271:SF87">
    <property type="entry name" value="ARGININE ESTERASE-LIKE-RELATED"/>
    <property type="match status" value="1"/>
</dbReference>
<comment type="caution">
    <text evidence="8">The sequence shown here is derived from an EMBL/GenBank/DDBJ whole genome shotgun (WGS) entry which is preliminary data.</text>
</comment>
<organism evidence="8 9">
    <name type="scientific">Triplophysa tibetana</name>
    <dbReference type="NCBI Taxonomy" id="1572043"/>
    <lineage>
        <taxon>Eukaryota</taxon>
        <taxon>Metazoa</taxon>
        <taxon>Chordata</taxon>
        <taxon>Craniata</taxon>
        <taxon>Vertebrata</taxon>
        <taxon>Euteleostomi</taxon>
        <taxon>Actinopterygii</taxon>
        <taxon>Neopterygii</taxon>
        <taxon>Teleostei</taxon>
        <taxon>Ostariophysi</taxon>
        <taxon>Cypriniformes</taxon>
        <taxon>Nemacheilidae</taxon>
        <taxon>Triplophysa</taxon>
    </lineage>
</organism>
<evidence type="ECO:0000256" key="4">
    <source>
        <dbReference type="ARBA" id="ARBA00023157"/>
    </source>
</evidence>
<dbReference type="PROSITE" id="PS00134">
    <property type="entry name" value="TRYPSIN_HIS"/>
    <property type="match status" value="1"/>
</dbReference>
<dbReference type="PANTHER" id="PTHR24271">
    <property type="entry name" value="KALLIKREIN-RELATED"/>
    <property type="match status" value="1"/>
</dbReference>
<evidence type="ECO:0000256" key="3">
    <source>
        <dbReference type="ARBA" id="ARBA00022825"/>
    </source>
</evidence>
<evidence type="ECO:0000313" key="8">
    <source>
        <dbReference type="EMBL" id="KAA0712222.1"/>
    </source>
</evidence>